<name>A0A6J8D8Z5_MYTCO</name>
<protein>
    <submittedName>
        <fullName evidence="1">Uncharacterized protein</fullName>
    </submittedName>
</protein>
<dbReference type="InterPro" id="IPR011044">
    <property type="entry name" value="Quino_amine_DH_bsu"/>
</dbReference>
<keyword evidence="2" id="KW-1185">Reference proteome</keyword>
<dbReference type="AlphaFoldDB" id="A0A6J8D8Z5"/>
<sequence length="214" mass="24234">MHQIERKVNQCRYAVDVVNDEMSSEVDIKIKQNDEIEKILREFQSLKSFGEVKVVKSNITMSRETSVSREPQAPLQEQSHINNMTINIDTKLEINMKNHITDMICLMDGRVIVVEKLGQVILLTSDGKLLKQLSISGKAFSVSKINKETIAVTYPYEKVIKIFNMENAKVTKVITLDKLCWGLSLSNNSLAVGLRNHEIRTIDFAGNTQKSIPV</sequence>
<proteinExistence type="predicted"/>
<accession>A0A6J8D8Z5</accession>
<reference evidence="1 2" key="1">
    <citation type="submission" date="2020-06" db="EMBL/GenBank/DDBJ databases">
        <authorList>
            <person name="Li R."/>
            <person name="Bekaert M."/>
        </authorList>
    </citation>
    <scope>NUCLEOTIDE SEQUENCE [LARGE SCALE GENOMIC DNA]</scope>
    <source>
        <strain evidence="2">wild</strain>
    </source>
</reference>
<dbReference type="SUPFAM" id="SSF50969">
    <property type="entry name" value="YVTN repeat-like/Quinoprotein amine dehydrogenase"/>
    <property type="match status" value="1"/>
</dbReference>
<dbReference type="Proteomes" id="UP000507470">
    <property type="component" value="Unassembled WGS sequence"/>
</dbReference>
<gene>
    <name evidence="1" type="ORF">MCOR_37452</name>
</gene>
<organism evidence="1 2">
    <name type="scientific">Mytilus coruscus</name>
    <name type="common">Sea mussel</name>
    <dbReference type="NCBI Taxonomy" id="42192"/>
    <lineage>
        <taxon>Eukaryota</taxon>
        <taxon>Metazoa</taxon>
        <taxon>Spiralia</taxon>
        <taxon>Lophotrochozoa</taxon>
        <taxon>Mollusca</taxon>
        <taxon>Bivalvia</taxon>
        <taxon>Autobranchia</taxon>
        <taxon>Pteriomorphia</taxon>
        <taxon>Mytilida</taxon>
        <taxon>Mytiloidea</taxon>
        <taxon>Mytilidae</taxon>
        <taxon>Mytilinae</taxon>
        <taxon>Mytilus</taxon>
    </lineage>
</organism>
<evidence type="ECO:0000313" key="1">
    <source>
        <dbReference type="EMBL" id="CAC5403574.1"/>
    </source>
</evidence>
<evidence type="ECO:0000313" key="2">
    <source>
        <dbReference type="Proteomes" id="UP000507470"/>
    </source>
</evidence>
<dbReference type="EMBL" id="CACVKT020006795">
    <property type="protein sequence ID" value="CAC5403574.1"/>
    <property type="molecule type" value="Genomic_DNA"/>
</dbReference>